<dbReference type="PANTHER" id="PTHR12537:SF13">
    <property type="entry name" value="PUMILIO HOMOLOGY DOMAIN FAMILY MEMBER 4"/>
    <property type="match status" value="1"/>
</dbReference>
<dbReference type="InterPro" id="IPR016024">
    <property type="entry name" value="ARM-type_fold"/>
</dbReference>
<dbReference type="SUPFAM" id="SSF48371">
    <property type="entry name" value="ARM repeat"/>
    <property type="match status" value="1"/>
</dbReference>
<accession>A0AAU9JBD9</accession>
<keyword evidence="1" id="KW-0677">Repeat</keyword>
<feature type="domain" description="PUM-HD" evidence="3">
    <location>
        <begin position="1"/>
        <end position="346"/>
    </location>
</feature>
<keyword evidence="5" id="KW-1185">Reference proteome</keyword>
<dbReference type="InterPro" id="IPR011989">
    <property type="entry name" value="ARM-like"/>
</dbReference>
<dbReference type="PANTHER" id="PTHR12537">
    <property type="entry name" value="RNA BINDING PROTEIN PUMILIO-RELATED"/>
    <property type="match status" value="1"/>
</dbReference>
<feature type="repeat" description="Pumilio" evidence="2">
    <location>
        <begin position="240"/>
        <end position="277"/>
    </location>
</feature>
<dbReference type="GO" id="GO:0010608">
    <property type="term" value="P:post-transcriptional regulation of gene expression"/>
    <property type="evidence" value="ECO:0007669"/>
    <property type="project" value="TreeGrafter"/>
</dbReference>
<dbReference type="InterPro" id="IPR001313">
    <property type="entry name" value="Pumilio_RNA-bd_rpt"/>
</dbReference>
<evidence type="ECO:0000256" key="2">
    <source>
        <dbReference type="PROSITE-ProRule" id="PRU00317"/>
    </source>
</evidence>
<dbReference type="GO" id="GO:0005737">
    <property type="term" value="C:cytoplasm"/>
    <property type="evidence" value="ECO:0007669"/>
    <property type="project" value="TreeGrafter"/>
</dbReference>
<evidence type="ECO:0000313" key="4">
    <source>
        <dbReference type="EMBL" id="CAG9324580.1"/>
    </source>
</evidence>
<dbReference type="AlphaFoldDB" id="A0AAU9JBD9"/>
<protein>
    <recommendedName>
        <fullName evidence="3">PUM-HD domain-containing protein</fullName>
    </recommendedName>
</protein>
<dbReference type="Proteomes" id="UP001162131">
    <property type="component" value="Unassembled WGS sequence"/>
</dbReference>
<dbReference type="GO" id="GO:0003729">
    <property type="term" value="F:mRNA binding"/>
    <property type="evidence" value="ECO:0007669"/>
    <property type="project" value="TreeGrafter"/>
</dbReference>
<proteinExistence type="predicted"/>
<feature type="repeat" description="Pumilio" evidence="2">
    <location>
        <begin position="134"/>
        <end position="169"/>
    </location>
</feature>
<evidence type="ECO:0000259" key="3">
    <source>
        <dbReference type="PROSITE" id="PS50303"/>
    </source>
</evidence>
<reference evidence="4" key="1">
    <citation type="submission" date="2021-09" db="EMBL/GenBank/DDBJ databases">
        <authorList>
            <consortium name="AG Swart"/>
            <person name="Singh M."/>
            <person name="Singh A."/>
            <person name="Seah K."/>
            <person name="Emmerich C."/>
        </authorList>
    </citation>
    <scope>NUCLEOTIDE SEQUENCE</scope>
    <source>
        <strain evidence="4">ATCC30299</strain>
    </source>
</reference>
<dbReference type="EMBL" id="CAJZBQ010000036">
    <property type="protein sequence ID" value="CAG9324580.1"/>
    <property type="molecule type" value="Genomic_DNA"/>
</dbReference>
<dbReference type="PROSITE" id="PS50303">
    <property type="entry name" value="PUM_HD"/>
    <property type="match status" value="1"/>
</dbReference>
<dbReference type="InterPro" id="IPR033133">
    <property type="entry name" value="PUM-HD"/>
</dbReference>
<feature type="repeat" description="Pumilio" evidence="2">
    <location>
        <begin position="170"/>
        <end position="205"/>
    </location>
</feature>
<sequence>MYDELYYDQLHSAKALSTSNLFSYSISSVYSSAFSLTSDFNDCTEKDLKLLYTKPKPSINHKPSLFSEDICLAHDNFLENSNSFQEKSQIENILNKASPNLYKISQTKNGTRWIQKLITAVSQNSLYIEIIANSLKSHVIELSKDLNGNYVIQKCLSTFSPIKNQIIFDEINENLIEISINKHGCCVVQRCIDAALPYQLENLVGNIIKHTTFLINDPFGNYVLQYVISLGKPDINSKLAMIFLKDIKNYASQKYSSNVIEKCLQANTPETQQIIIKEISKPENFEKMIFDQYANYGNYYIVIQRALSIAEPELLSQMLYSIKTLMGKLKHSKYGRRICSKLLESHPNLNK</sequence>
<evidence type="ECO:0000256" key="1">
    <source>
        <dbReference type="ARBA" id="ARBA00022737"/>
    </source>
</evidence>
<comment type="caution">
    <text evidence="4">The sequence shown here is derived from an EMBL/GenBank/DDBJ whole genome shotgun (WGS) entry which is preliminary data.</text>
</comment>
<name>A0AAU9JBD9_9CILI</name>
<evidence type="ECO:0000313" key="5">
    <source>
        <dbReference type="Proteomes" id="UP001162131"/>
    </source>
</evidence>
<organism evidence="4 5">
    <name type="scientific">Blepharisma stoltei</name>
    <dbReference type="NCBI Taxonomy" id="1481888"/>
    <lineage>
        <taxon>Eukaryota</taxon>
        <taxon>Sar</taxon>
        <taxon>Alveolata</taxon>
        <taxon>Ciliophora</taxon>
        <taxon>Postciliodesmatophora</taxon>
        <taxon>Heterotrichea</taxon>
        <taxon>Heterotrichida</taxon>
        <taxon>Blepharismidae</taxon>
        <taxon>Blepharisma</taxon>
    </lineage>
</organism>
<dbReference type="PROSITE" id="PS50302">
    <property type="entry name" value="PUM"/>
    <property type="match status" value="3"/>
</dbReference>
<gene>
    <name evidence="4" type="ORF">BSTOLATCC_MIC36366</name>
</gene>
<dbReference type="Pfam" id="PF00806">
    <property type="entry name" value="PUF"/>
    <property type="match status" value="5"/>
</dbReference>
<dbReference type="SMART" id="SM00025">
    <property type="entry name" value="Pumilio"/>
    <property type="match status" value="6"/>
</dbReference>
<dbReference type="Gene3D" id="1.25.10.10">
    <property type="entry name" value="Leucine-rich Repeat Variant"/>
    <property type="match status" value="1"/>
</dbReference>